<dbReference type="EMBL" id="LQZT01000049">
    <property type="protein sequence ID" value="OCW55803.1"/>
    <property type="molecule type" value="Genomic_DNA"/>
</dbReference>
<reference evidence="2 3" key="1">
    <citation type="submission" date="2015-12" db="EMBL/GenBank/DDBJ databases">
        <authorList>
            <person name="Shamseldin A."/>
            <person name="Moawad H."/>
            <person name="Abd El-Rahim W.M."/>
            <person name="Sadowsky M.J."/>
        </authorList>
    </citation>
    <scope>NUCLEOTIDE SEQUENCE [LARGE SCALE GENOMIC DNA]</scope>
    <source>
        <strain evidence="2 3">JC234</strain>
    </source>
</reference>
<accession>A0A1C1YQL3</accession>
<evidence type="ECO:0000256" key="1">
    <source>
        <dbReference type="SAM" id="SignalP"/>
    </source>
</evidence>
<dbReference type="Proteomes" id="UP000094795">
    <property type="component" value="Unassembled WGS sequence"/>
</dbReference>
<name>A0A1C1YQL3_9HYPH</name>
<feature type="signal peptide" evidence="1">
    <location>
        <begin position="1"/>
        <end position="24"/>
    </location>
</feature>
<gene>
    <name evidence="2" type="ORF">AWJ14_15090</name>
</gene>
<dbReference type="SUPFAM" id="SSF56524">
    <property type="entry name" value="Oxidoreductase molybdopterin-binding domain"/>
    <property type="match status" value="1"/>
</dbReference>
<protein>
    <submittedName>
        <fullName evidence="2">Oxidoreductase</fullName>
    </submittedName>
</protein>
<proteinExistence type="predicted"/>
<sequence length="160" mass="17387">MFDRLRVLVLAAVLAVLPASLALAGDVILTVDGKIAGGKPVDLTRADLEALGSATIVTATPWRDKPVSFEGVPFKALLEKLGATGDTLYVVALNHYRSELPVADIETYDLILALKQDGAYMPVSDKGPLFIVYPFDSHPELKNEVYYARSAWQVRSITVE</sequence>
<dbReference type="OrthoDB" id="9798763at2"/>
<dbReference type="RefSeq" id="WP_066183990.1">
    <property type="nucleotide sequence ID" value="NZ_LQZT01000049.1"/>
</dbReference>
<dbReference type="Gene3D" id="3.90.420.10">
    <property type="entry name" value="Oxidoreductase, molybdopterin-binding domain"/>
    <property type="match status" value="1"/>
</dbReference>
<keyword evidence="1" id="KW-0732">Signal</keyword>
<evidence type="ECO:0000313" key="3">
    <source>
        <dbReference type="Proteomes" id="UP000094795"/>
    </source>
</evidence>
<feature type="chain" id="PRO_5008656270" evidence="1">
    <location>
        <begin position="25"/>
        <end position="160"/>
    </location>
</feature>
<organism evidence="2 3">
    <name type="scientific">Hoeflea olei</name>
    <dbReference type="NCBI Taxonomy" id="1480615"/>
    <lineage>
        <taxon>Bacteria</taxon>
        <taxon>Pseudomonadati</taxon>
        <taxon>Pseudomonadota</taxon>
        <taxon>Alphaproteobacteria</taxon>
        <taxon>Hyphomicrobiales</taxon>
        <taxon>Rhizobiaceae</taxon>
        <taxon>Hoeflea</taxon>
    </lineage>
</organism>
<comment type="caution">
    <text evidence="2">The sequence shown here is derived from an EMBL/GenBank/DDBJ whole genome shotgun (WGS) entry which is preliminary data.</text>
</comment>
<keyword evidence="3" id="KW-1185">Reference proteome</keyword>
<dbReference type="AlphaFoldDB" id="A0A1C1YQL3"/>
<dbReference type="STRING" id="1480615.AWJ14_15090"/>
<evidence type="ECO:0000313" key="2">
    <source>
        <dbReference type="EMBL" id="OCW55803.1"/>
    </source>
</evidence>
<dbReference type="InterPro" id="IPR036374">
    <property type="entry name" value="OxRdtase_Mopterin-bd_sf"/>
</dbReference>